<protein>
    <submittedName>
        <fullName evidence="1">Carotenoid oxygenase</fullName>
    </submittedName>
</protein>
<dbReference type="SFLD" id="SFLDS00003">
    <property type="entry name" value="Haloacid_Dehalogenase"/>
    <property type="match status" value="1"/>
</dbReference>
<dbReference type="NCBIfam" id="TIGR01549">
    <property type="entry name" value="HAD-SF-IA-v1"/>
    <property type="match status" value="1"/>
</dbReference>
<dbReference type="InterPro" id="IPR023198">
    <property type="entry name" value="PGP-like_dom2"/>
</dbReference>
<dbReference type="Proteomes" id="UP000229753">
    <property type="component" value="Unassembled WGS sequence"/>
</dbReference>
<dbReference type="GO" id="GO:0005829">
    <property type="term" value="C:cytosol"/>
    <property type="evidence" value="ECO:0007669"/>
    <property type="project" value="TreeGrafter"/>
</dbReference>
<dbReference type="SUPFAM" id="SSF56784">
    <property type="entry name" value="HAD-like"/>
    <property type="match status" value="1"/>
</dbReference>
<accession>A0A2M7TQ18</accession>
<dbReference type="InterPro" id="IPR050155">
    <property type="entry name" value="HAD-like_hydrolase_sf"/>
</dbReference>
<dbReference type="Gene3D" id="3.40.50.1000">
    <property type="entry name" value="HAD superfamily/HAD-like"/>
    <property type="match status" value="1"/>
</dbReference>
<gene>
    <name evidence="1" type="ORF">COY29_00135</name>
</gene>
<evidence type="ECO:0000313" key="1">
    <source>
        <dbReference type="EMBL" id="PIZ50269.1"/>
    </source>
</evidence>
<dbReference type="Pfam" id="PF13419">
    <property type="entry name" value="HAD_2"/>
    <property type="match status" value="1"/>
</dbReference>
<dbReference type="Gene3D" id="1.10.150.240">
    <property type="entry name" value="Putative phosphatase, domain 2"/>
    <property type="match status" value="1"/>
</dbReference>
<evidence type="ECO:0000313" key="2">
    <source>
        <dbReference type="Proteomes" id="UP000229753"/>
    </source>
</evidence>
<dbReference type="PANTHER" id="PTHR43434">
    <property type="entry name" value="PHOSPHOGLYCOLATE PHOSPHATASE"/>
    <property type="match status" value="1"/>
</dbReference>
<dbReference type="PANTHER" id="PTHR43434:SF13">
    <property type="entry name" value="PHOSPHOGLYCOLATE PHOSPHATASE"/>
    <property type="match status" value="1"/>
</dbReference>
<reference evidence="2" key="1">
    <citation type="submission" date="2017-09" db="EMBL/GenBank/DDBJ databases">
        <title>Depth-based differentiation of microbial function through sediment-hosted aquifers and enrichment of novel symbionts in the deep terrestrial subsurface.</title>
        <authorList>
            <person name="Probst A.J."/>
            <person name="Ladd B."/>
            <person name="Jarett J.K."/>
            <person name="Geller-Mcgrath D.E."/>
            <person name="Sieber C.M.K."/>
            <person name="Emerson J.B."/>
            <person name="Anantharaman K."/>
            <person name="Thomas B.C."/>
            <person name="Malmstrom R."/>
            <person name="Stieglmeier M."/>
            <person name="Klingl A."/>
            <person name="Woyke T."/>
            <person name="Ryan C.M."/>
            <person name="Banfield J.F."/>
        </authorList>
    </citation>
    <scope>NUCLEOTIDE SEQUENCE [LARGE SCALE GENOMIC DNA]</scope>
</reference>
<comment type="caution">
    <text evidence="1">The sequence shown here is derived from an EMBL/GenBank/DDBJ whole genome shotgun (WGS) entry which is preliminary data.</text>
</comment>
<dbReference type="GO" id="GO:0006281">
    <property type="term" value="P:DNA repair"/>
    <property type="evidence" value="ECO:0007669"/>
    <property type="project" value="TreeGrafter"/>
</dbReference>
<dbReference type="SFLD" id="SFLDG01129">
    <property type="entry name" value="C1.5:_HAD__Beta-PGM__Phosphata"/>
    <property type="match status" value="1"/>
</dbReference>
<dbReference type="InterPro" id="IPR041492">
    <property type="entry name" value="HAD_2"/>
</dbReference>
<dbReference type="InterPro" id="IPR036412">
    <property type="entry name" value="HAD-like_sf"/>
</dbReference>
<dbReference type="AlphaFoldDB" id="A0A2M7TQ18"/>
<dbReference type="EMBL" id="PFNO01000004">
    <property type="protein sequence ID" value="PIZ50269.1"/>
    <property type="molecule type" value="Genomic_DNA"/>
</dbReference>
<organism evidence="1 2">
    <name type="scientific">Candidatus Woesebacteria bacterium CG_4_10_14_0_2_um_filter_39_14</name>
    <dbReference type="NCBI Taxonomy" id="1975054"/>
    <lineage>
        <taxon>Bacteria</taxon>
        <taxon>Candidatus Woeseibacteriota</taxon>
    </lineage>
</organism>
<sequence length="220" mass="25705">MKKSFTVILSKTTTVIFDFDGVIGDTFSHNRDIACLLYEEFRHEKPRQKMIEKLIGKGVRTVIKELNVPLTKIPYFEKRFRQELALRIDKVKIFKGMKAVLKQIKKAGYPLGILSSNSQKNLHYIFQKNQIDFFDFIYSDSSFFGKGKVLRKLLKKLHLKPAQIIYIGDEERDIQASQQNKVKIITVGWGYDNEKVLKKEKPDFFAKEPKDLLKILKKLC</sequence>
<dbReference type="GO" id="GO:0008967">
    <property type="term" value="F:phosphoglycolate phosphatase activity"/>
    <property type="evidence" value="ECO:0007669"/>
    <property type="project" value="TreeGrafter"/>
</dbReference>
<dbReference type="InterPro" id="IPR023214">
    <property type="entry name" value="HAD_sf"/>
</dbReference>
<proteinExistence type="predicted"/>
<dbReference type="InterPro" id="IPR006439">
    <property type="entry name" value="HAD-SF_hydro_IA"/>
</dbReference>
<name>A0A2M7TQ18_9BACT</name>